<dbReference type="InterPro" id="IPR036866">
    <property type="entry name" value="RibonucZ/Hydroxyglut_hydro"/>
</dbReference>
<dbReference type="Pfam" id="PF13483">
    <property type="entry name" value="Lactamase_B_3"/>
    <property type="match status" value="1"/>
</dbReference>
<dbReference type="AlphaFoldDB" id="A0A847D137"/>
<name>A0A847D137_9BACT</name>
<sequence>MKIKKIGWTTFLLTTDSISVITDPGLLKESGSSFPKTSADVALFTHEQNTSDNIKVMDVLGIKDKIEPDKRDAIFEIFTPGEYEVGGIMVRRDIGEDYYIIDEKNLRVVYMGATGKDFDAEKVKNLGDVDALILPIGDSEMFMGYDTLEKVILNIDPAILIPCAYKGESKKEQNLKSREDFIQHFGFANVKDEGYINLAKRKVEEDQKSVEIVFLK</sequence>
<reference evidence="1 2" key="1">
    <citation type="journal article" date="2020" name="Biotechnol. Biofuels">
        <title>New insights from the biogas microbiome by comprehensive genome-resolved metagenomics of nearly 1600 species originating from multiple anaerobic digesters.</title>
        <authorList>
            <person name="Campanaro S."/>
            <person name="Treu L."/>
            <person name="Rodriguez-R L.M."/>
            <person name="Kovalovszki A."/>
            <person name="Ziels R.M."/>
            <person name="Maus I."/>
            <person name="Zhu X."/>
            <person name="Kougias P.G."/>
            <person name="Basile A."/>
            <person name="Luo G."/>
            <person name="Schluter A."/>
            <person name="Konstantinidis K.T."/>
            <person name="Angelidaki I."/>
        </authorList>
    </citation>
    <scope>NUCLEOTIDE SEQUENCE [LARGE SCALE GENOMIC DNA]</scope>
    <source>
        <strain evidence="1">AS06rmzACSIP_65</strain>
    </source>
</reference>
<gene>
    <name evidence="1" type="ORF">GX656_02550</name>
</gene>
<protein>
    <recommendedName>
        <fullName evidence="3">MBL fold metallo-hydrolase</fullName>
    </recommendedName>
</protein>
<organism evidence="1 2">
    <name type="scientific">Candidatus Dojkabacteria bacterium</name>
    <dbReference type="NCBI Taxonomy" id="2099670"/>
    <lineage>
        <taxon>Bacteria</taxon>
        <taxon>Candidatus Dojkabacteria</taxon>
    </lineage>
</organism>
<accession>A0A847D137</accession>
<dbReference type="Proteomes" id="UP000545876">
    <property type="component" value="Unassembled WGS sequence"/>
</dbReference>
<dbReference type="EMBL" id="JAAZBX010000007">
    <property type="protein sequence ID" value="NLD25496.1"/>
    <property type="molecule type" value="Genomic_DNA"/>
</dbReference>
<proteinExistence type="predicted"/>
<evidence type="ECO:0000313" key="1">
    <source>
        <dbReference type="EMBL" id="NLD25496.1"/>
    </source>
</evidence>
<dbReference type="Gene3D" id="3.60.15.10">
    <property type="entry name" value="Ribonuclease Z/Hydroxyacylglutathione hydrolase-like"/>
    <property type="match status" value="1"/>
</dbReference>
<evidence type="ECO:0008006" key="3">
    <source>
        <dbReference type="Google" id="ProtNLM"/>
    </source>
</evidence>
<dbReference type="PANTHER" id="PTHR39189:SF1">
    <property type="entry name" value="UPF0173 METAL-DEPENDENT HYDROLASE YTKL"/>
    <property type="match status" value="1"/>
</dbReference>
<dbReference type="SUPFAM" id="SSF56281">
    <property type="entry name" value="Metallo-hydrolase/oxidoreductase"/>
    <property type="match status" value="1"/>
</dbReference>
<comment type="caution">
    <text evidence="1">The sequence shown here is derived from an EMBL/GenBank/DDBJ whole genome shotgun (WGS) entry which is preliminary data.</text>
</comment>
<dbReference type="PANTHER" id="PTHR39189">
    <property type="entry name" value="UPF0173 METAL-DEPENDENT HYDROLASE YTKL"/>
    <property type="match status" value="1"/>
</dbReference>
<evidence type="ECO:0000313" key="2">
    <source>
        <dbReference type="Proteomes" id="UP000545876"/>
    </source>
</evidence>